<dbReference type="Pfam" id="PF12947">
    <property type="entry name" value="EGF_3"/>
    <property type="match status" value="2"/>
</dbReference>
<proteinExistence type="predicted"/>
<organism evidence="21 22">
    <name type="scientific">Collichthys lucidus</name>
    <name type="common">Big head croaker</name>
    <name type="synonym">Sciaena lucida</name>
    <dbReference type="NCBI Taxonomy" id="240159"/>
    <lineage>
        <taxon>Eukaryota</taxon>
        <taxon>Metazoa</taxon>
        <taxon>Chordata</taxon>
        <taxon>Craniata</taxon>
        <taxon>Vertebrata</taxon>
        <taxon>Euteleostomi</taxon>
        <taxon>Actinopterygii</taxon>
        <taxon>Neopterygii</taxon>
        <taxon>Teleostei</taxon>
        <taxon>Neoteleostei</taxon>
        <taxon>Acanthomorphata</taxon>
        <taxon>Eupercaria</taxon>
        <taxon>Sciaenidae</taxon>
        <taxon>Collichthys</taxon>
    </lineage>
</organism>
<keyword evidence="9" id="KW-0130">Cell adhesion</keyword>
<dbReference type="PROSITE" id="PS50993">
    <property type="entry name" value="NIDOGEN_G2"/>
    <property type="match status" value="1"/>
</dbReference>
<dbReference type="InterPro" id="IPR000716">
    <property type="entry name" value="Thyroglobulin_1"/>
</dbReference>
<dbReference type="SUPFAM" id="SSF57610">
    <property type="entry name" value="Thyroglobulin type-1 domain"/>
    <property type="match status" value="1"/>
</dbReference>
<evidence type="ECO:0000256" key="11">
    <source>
        <dbReference type="ARBA" id="ARBA00023180"/>
    </source>
</evidence>
<keyword evidence="10 14" id="KW-1015">Disulfide bond</keyword>
<evidence type="ECO:0000256" key="2">
    <source>
        <dbReference type="ARBA" id="ARBA00022525"/>
    </source>
</evidence>
<gene>
    <name evidence="21" type="ORF">D9C73_002823</name>
</gene>
<evidence type="ECO:0000256" key="15">
    <source>
        <dbReference type="SAM" id="MobiDB-lite"/>
    </source>
</evidence>
<dbReference type="InterPro" id="IPR024731">
    <property type="entry name" value="NELL2-like_EGF"/>
</dbReference>
<dbReference type="InterPro" id="IPR001881">
    <property type="entry name" value="EGF-like_Ca-bd_dom"/>
</dbReference>
<dbReference type="SMART" id="SM00135">
    <property type="entry name" value="LY"/>
    <property type="match status" value="5"/>
</dbReference>
<dbReference type="GO" id="GO:0007160">
    <property type="term" value="P:cell-matrix adhesion"/>
    <property type="evidence" value="ECO:0007669"/>
    <property type="project" value="InterPro"/>
</dbReference>
<dbReference type="Pfam" id="PF00058">
    <property type="entry name" value="Ldl_recept_b"/>
    <property type="match status" value="3"/>
</dbReference>
<dbReference type="GO" id="GO:0005886">
    <property type="term" value="C:plasma membrane"/>
    <property type="evidence" value="ECO:0007669"/>
    <property type="project" value="TreeGrafter"/>
</dbReference>
<evidence type="ECO:0000256" key="4">
    <source>
        <dbReference type="ARBA" id="ARBA00022536"/>
    </source>
</evidence>
<feature type="domain" description="Nidogen G2 beta-barrel" evidence="18">
    <location>
        <begin position="525"/>
        <end position="788"/>
    </location>
</feature>
<feature type="domain" description="EGF-like" evidence="17">
    <location>
        <begin position="833"/>
        <end position="876"/>
    </location>
</feature>
<comment type="subcellular location">
    <subcellularLocation>
        <location evidence="1">Secreted</location>
        <location evidence="1">Extracellular space</location>
        <location evidence="1">Extracellular matrix</location>
        <location evidence="1">Basement membrane</location>
    </subcellularLocation>
</comment>
<dbReference type="GO" id="GO:0042813">
    <property type="term" value="F:Wnt receptor activity"/>
    <property type="evidence" value="ECO:0007669"/>
    <property type="project" value="TreeGrafter"/>
</dbReference>
<dbReference type="Pfam" id="PF00086">
    <property type="entry name" value="Thyroglobulin_1"/>
    <property type="match status" value="1"/>
</dbReference>
<reference evidence="21 22" key="1">
    <citation type="submission" date="2019-01" db="EMBL/GenBank/DDBJ databases">
        <title>Genome Assembly of Collichthys lucidus.</title>
        <authorList>
            <person name="Cai M."/>
            <person name="Xiao S."/>
        </authorList>
    </citation>
    <scope>NUCLEOTIDE SEQUENCE [LARGE SCALE GENOMIC DNA]</scope>
    <source>
        <strain evidence="21">JT15FE1705JMU</strain>
        <tissue evidence="21">Muscle</tissue>
    </source>
</reference>
<evidence type="ECO:0000256" key="7">
    <source>
        <dbReference type="ARBA" id="ARBA00022837"/>
    </source>
</evidence>
<keyword evidence="5 16" id="KW-0732">Signal</keyword>
<evidence type="ECO:0000259" key="17">
    <source>
        <dbReference type="PROSITE" id="PS50026"/>
    </source>
</evidence>
<dbReference type="InterPro" id="IPR036857">
    <property type="entry name" value="Thyroglobulin_1_sf"/>
</dbReference>
<evidence type="ECO:0000256" key="9">
    <source>
        <dbReference type="ARBA" id="ARBA00022889"/>
    </source>
</evidence>
<dbReference type="GO" id="GO:0017147">
    <property type="term" value="F:Wnt-protein binding"/>
    <property type="evidence" value="ECO:0007669"/>
    <property type="project" value="TreeGrafter"/>
</dbReference>
<evidence type="ECO:0000256" key="5">
    <source>
        <dbReference type="ARBA" id="ARBA00022729"/>
    </source>
</evidence>
<evidence type="ECO:0000256" key="3">
    <source>
        <dbReference type="ARBA" id="ARBA00022530"/>
    </source>
</evidence>
<evidence type="ECO:0000259" key="18">
    <source>
        <dbReference type="PROSITE" id="PS50993"/>
    </source>
</evidence>
<feature type="domain" description="EGF-like" evidence="17">
    <location>
        <begin position="787"/>
        <end position="828"/>
    </location>
</feature>
<keyword evidence="7" id="KW-0106">Calcium</keyword>
<dbReference type="Gene3D" id="4.10.800.10">
    <property type="entry name" value="Thyroglobulin type-1"/>
    <property type="match status" value="1"/>
</dbReference>
<dbReference type="PANTHER" id="PTHR46513:SF6">
    <property type="entry name" value="NIDOGEN-1"/>
    <property type="match status" value="1"/>
</dbReference>
<dbReference type="SMART" id="SM00539">
    <property type="entry name" value="NIDO"/>
    <property type="match status" value="1"/>
</dbReference>
<evidence type="ECO:0000256" key="12">
    <source>
        <dbReference type="PROSITE-ProRule" id="PRU00076"/>
    </source>
</evidence>
<dbReference type="PROSITE" id="PS01186">
    <property type="entry name" value="EGF_2"/>
    <property type="match status" value="3"/>
</dbReference>
<dbReference type="SUPFAM" id="SSF57184">
    <property type="entry name" value="Growth factor receptor domain"/>
    <property type="match status" value="1"/>
</dbReference>
<dbReference type="PROSITE" id="PS50026">
    <property type="entry name" value="EGF_3"/>
    <property type="match status" value="3"/>
</dbReference>
<sequence>MSPGSWSWLWLWSCVLSLSVLSRALELEELFEYGEEAGDQQLQPGSDSTAELPLNGTLYLFSKSFDKVYINTNGFVAVADPPAEEQYLGKMPASFKMIVALMGDLDNSDGQGKVYFRQDSSPDVLSRAAKHIRQAFPRDEGVEPINTFIVTWENMAARGTSGRGDRLDTKRNTFQLVVASMDSSSCAILLYPRDGLQFFSTSVGGETKLLEGGFNEGTVDSWFWRSKQGTHFRTTTDEETSVRELTEYESDIIVLQLPIKTNSGRSGVWVYEIGASPFFPAITPGMVSDLHGKEAATEPPVTMLPRQPDEQQEVDFTTYAPLFPTETPAPEYQPRYPEAETITPTYAEPETQEPDEELDQFETDYPDYEIVTPTYTESAQPRYTSKPRYPDQTMTPYPDSEPLQPEYTTPETTEPRYIPLEPRYPDPDPVQPQYTNPEPVQPQYTNPEPVQPVPPHSRPHQPRVVVVDEDEDLNVDVFAYNTETCAHNRHKCSAFADCRDYSNGYCCHCRPGFYGNGKDCVAEGKPQRMNGKVNGRVFVGNSPSPVELGNHDLHSYVVANDGRAYVAISNIPDSLGPSLQPLSSLGGIIGWAFALEQPGYQNGFSLIGFLTHPDWNLARDLVVKSCRHLHVFSHIHAGGVFSRQAEVIFQPGNERLNIRQQFKGIDEHDHLVVSTELEGRLPAVLLGSSVQINPYKEIYQYDRNLITSSSNRDYTVTTPEGNVESRTYQWRQTVTFQSCKHDEATSAAPSTQQLSVDQIFVMFDADNHLIRYAMSNKIGSVHTSLPEQNPCFTGRHGCDINAMCRPGEGLQFTCECSNGFTGDGRYCHEENRPVDHCQRGSHDCDVPERALCSYTGGSSYVCSCLPGFEGDGRVCQDVDECQQDRCHRDAICSNTQGSYTCQCRSGFHGDGFQCSPTSSEREKTQCERHRESAQAATSSSSIFSFFRPRPAVGSYVPQCDEHGAYEPTQCHTSISQCWCVDANGQEIPNTRTGPGSTPLCINQVVTPPPVGPTPRPDVHPIAPGTHLLFAQSGKIEHIPLDGYNMKTEEAKPLLHIPDRVVIAVAYDCVEKMVYWTDITGPAISRASMSGGDINPVITTDLQSPEGIAIDHVARLLFWTDSMRDTVEVSKLDGSQRRVLFDTDLINPRPIVTNPAYGRLYWADWNRDGPKIEMSNMDGTDRTVLVKDDLGLPNGLTFDLDNQQLCWADAGTRKVECMDPHRRLRRQIVEGIHYPFGLVSFGRNLYYTDWRREAVIAVDRQSEKETDEFLPQKRSRLYGITTTPTQCPQGTDQFESQASEPARPMEDSHSWKMRIFAPGQLSEEHGRQNCSARGSFIVSGKLLYKTQQIEGPITTAPTTPAALTCVCRGSAGSPAAARTTPSPASVRRGTCEELLLLLLLLLGERKNKTHLTEFWCFLLFLLELNSYDHFRVLCGFGCSDLTVFMMPHFRSTGEINNFLSQTVEFRCSFWYTCTLVEK</sequence>
<dbReference type="InterPro" id="IPR000742">
    <property type="entry name" value="EGF"/>
</dbReference>
<dbReference type="InterPro" id="IPR026823">
    <property type="entry name" value="cEGF"/>
</dbReference>
<dbReference type="InterPro" id="IPR000033">
    <property type="entry name" value="LDLR_classB_rpt"/>
</dbReference>
<feature type="repeat" description="LDL-receptor class B" evidence="13">
    <location>
        <begin position="1114"/>
        <end position="1156"/>
    </location>
</feature>
<dbReference type="Gene3D" id="2.40.155.10">
    <property type="entry name" value="Green fluorescent protein"/>
    <property type="match status" value="2"/>
</dbReference>
<dbReference type="PROSITE" id="PS51120">
    <property type="entry name" value="LDLRB"/>
    <property type="match status" value="3"/>
</dbReference>
<dbReference type="CDD" id="cd00054">
    <property type="entry name" value="EGF_CA"/>
    <property type="match status" value="1"/>
</dbReference>
<dbReference type="InterPro" id="IPR011042">
    <property type="entry name" value="6-blade_b-propeller_TolB-like"/>
</dbReference>
<dbReference type="InterPro" id="IPR009030">
    <property type="entry name" value="Growth_fac_rcpt_cys_sf"/>
</dbReference>
<dbReference type="Proteomes" id="UP000298787">
    <property type="component" value="Chromosome 3"/>
</dbReference>
<dbReference type="PROSITE" id="PS01187">
    <property type="entry name" value="EGF_CA"/>
    <property type="match status" value="1"/>
</dbReference>
<feature type="domain" description="NIDO" evidence="20">
    <location>
        <begin position="100"/>
        <end position="276"/>
    </location>
</feature>
<dbReference type="PROSITE" id="PS00484">
    <property type="entry name" value="THYROGLOBULIN_1_1"/>
    <property type="match status" value="1"/>
</dbReference>
<keyword evidence="6" id="KW-0677">Repeat</keyword>
<dbReference type="PANTHER" id="PTHR46513">
    <property type="entry name" value="VITELLOGENIN RECEPTOR-LIKE PROTEIN-RELATED-RELATED"/>
    <property type="match status" value="1"/>
</dbReference>
<dbReference type="SUPFAM" id="SSF54511">
    <property type="entry name" value="GFP-like"/>
    <property type="match status" value="1"/>
</dbReference>
<keyword evidence="22" id="KW-1185">Reference proteome</keyword>
<dbReference type="SMART" id="SM00179">
    <property type="entry name" value="EGF_CA"/>
    <property type="match status" value="4"/>
</dbReference>
<dbReference type="STRING" id="240159.A0A4U5U4J7"/>
<feature type="compositionally biased region" description="Polar residues" evidence="15">
    <location>
        <begin position="1282"/>
        <end position="1298"/>
    </location>
</feature>
<dbReference type="GO" id="GO:0060070">
    <property type="term" value="P:canonical Wnt signaling pathway"/>
    <property type="evidence" value="ECO:0007669"/>
    <property type="project" value="TreeGrafter"/>
</dbReference>
<evidence type="ECO:0000256" key="13">
    <source>
        <dbReference type="PROSITE-ProRule" id="PRU00461"/>
    </source>
</evidence>
<feature type="compositionally biased region" description="Polar residues" evidence="15">
    <location>
        <begin position="373"/>
        <end position="383"/>
    </location>
</feature>
<evidence type="ECO:0000259" key="20">
    <source>
        <dbReference type="PROSITE" id="PS51220"/>
    </source>
</evidence>
<dbReference type="GO" id="GO:0005509">
    <property type="term" value="F:calcium ion binding"/>
    <property type="evidence" value="ECO:0007669"/>
    <property type="project" value="InterPro"/>
</dbReference>
<feature type="compositionally biased region" description="Polar residues" evidence="15">
    <location>
        <begin position="432"/>
        <end position="448"/>
    </location>
</feature>
<feature type="region of interest" description="Disordered" evidence="15">
    <location>
        <begin position="372"/>
        <end position="460"/>
    </location>
</feature>
<dbReference type="EMBL" id="CM014080">
    <property type="protein sequence ID" value="TKS68760.1"/>
    <property type="molecule type" value="Genomic_DNA"/>
</dbReference>
<feature type="repeat" description="LDL-receptor class B" evidence="13">
    <location>
        <begin position="1071"/>
        <end position="1113"/>
    </location>
</feature>
<dbReference type="Gene3D" id="2.10.25.10">
    <property type="entry name" value="Laminin"/>
    <property type="match status" value="3"/>
</dbReference>
<dbReference type="CDD" id="cd00191">
    <property type="entry name" value="TY"/>
    <property type="match status" value="1"/>
</dbReference>
<dbReference type="GO" id="GO:0030855">
    <property type="term" value="P:epithelial cell differentiation"/>
    <property type="evidence" value="ECO:0007669"/>
    <property type="project" value="UniProtKB-ARBA"/>
</dbReference>
<feature type="disulfide bond" evidence="14">
    <location>
        <begin position="970"/>
        <end position="977"/>
    </location>
</feature>
<feature type="domain" description="Thyroglobulin type-1" evidence="19">
    <location>
        <begin position="923"/>
        <end position="1000"/>
    </location>
</feature>
<evidence type="ECO:0000313" key="21">
    <source>
        <dbReference type="EMBL" id="TKS68760.1"/>
    </source>
</evidence>
<evidence type="ECO:0000259" key="19">
    <source>
        <dbReference type="PROSITE" id="PS51162"/>
    </source>
</evidence>
<dbReference type="SMART" id="SM00211">
    <property type="entry name" value="TY"/>
    <property type="match status" value="1"/>
</dbReference>
<feature type="chain" id="PRO_5020228370" evidence="16">
    <location>
        <begin position="25"/>
        <end position="1477"/>
    </location>
</feature>
<dbReference type="InterPro" id="IPR018097">
    <property type="entry name" value="EGF_Ca-bd_CS"/>
</dbReference>
<dbReference type="InterPro" id="IPR006605">
    <property type="entry name" value="G2_nidogen/fibulin_G2F"/>
</dbReference>
<evidence type="ECO:0000256" key="1">
    <source>
        <dbReference type="ARBA" id="ARBA00004302"/>
    </source>
</evidence>
<keyword evidence="2" id="KW-0964">Secreted</keyword>
<keyword evidence="3" id="KW-0272">Extracellular matrix</keyword>
<comment type="caution">
    <text evidence="12">Lacks conserved residue(s) required for the propagation of feature annotation.</text>
</comment>
<dbReference type="SMART" id="SM00181">
    <property type="entry name" value="EGF"/>
    <property type="match status" value="4"/>
</dbReference>
<evidence type="ECO:0000256" key="10">
    <source>
        <dbReference type="ARBA" id="ARBA00023157"/>
    </source>
</evidence>
<protein>
    <submittedName>
        <fullName evidence="21">Nidogen-1</fullName>
    </submittedName>
</protein>
<feature type="domain" description="EGF-like" evidence="17">
    <location>
        <begin position="877"/>
        <end position="913"/>
    </location>
</feature>
<dbReference type="InterPro" id="IPR009017">
    <property type="entry name" value="GFP"/>
</dbReference>
<dbReference type="Pfam" id="PF07474">
    <property type="entry name" value="G2F"/>
    <property type="match status" value="2"/>
</dbReference>
<evidence type="ECO:0000256" key="8">
    <source>
        <dbReference type="ARBA" id="ARBA00022869"/>
    </source>
</evidence>
<feature type="compositionally biased region" description="Low complexity" evidence="15">
    <location>
        <begin position="401"/>
        <end position="412"/>
    </location>
</feature>
<feature type="signal peptide" evidence="16">
    <location>
        <begin position="1"/>
        <end position="24"/>
    </location>
</feature>
<dbReference type="PROSITE" id="PS51162">
    <property type="entry name" value="THYROGLOBULIN_1_2"/>
    <property type="match status" value="1"/>
</dbReference>
<dbReference type="Pfam" id="PF12662">
    <property type="entry name" value="cEGF"/>
    <property type="match status" value="1"/>
</dbReference>
<accession>A0A4U5U4J7</accession>
<evidence type="ECO:0000256" key="14">
    <source>
        <dbReference type="PROSITE-ProRule" id="PRU00500"/>
    </source>
</evidence>
<dbReference type="PROSITE" id="PS51220">
    <property type="entry name" value="NIDO"/>
    <property type="match status" value="1"/>
</dbReference>
<dbReference type="SUPFAM" id="SSF57196">
    <property type="entry name" value="EGF/Laminin"/>
    <property type="match status" value="1"/>
</dbReference>
<dbReference type="Gene3D" id="2.120.10.30">
    <property type="entry name" value="TolB, C-terminal domain"/>
    <property type="match status" value="1"/>
</dbReference>
<dbReference type="InterPro" id="IPR003886">
    <property type="entry name" value="NIDO_dom"/>
</dbReference>
<keyword evidence="8" id="KW-0084">Basement membrane</keyword>
<evidence type="ECO:0000256" key="6">
    <source>
        <dbReference type="ARBA" id="ARBA00022737"/>
    </source>
</evidence>
<dbReference type="CDD" id="cd00053">
    <property type="entry name" value="EGF"/>
    <property type="match status" value="1"/>
</dbReference>
<dbReference type="InterPro" id="IPR000152">
    <property type="entry name" value="EGF-type_Asp/Asn_hydroxyl_site"/>
</dbReference>
<dbReference type="SUPFAM" id="SSF63825">
    <property type="entry name" value="YWTD domain"/>
    <property type="match status" value="1"/>
</dbReference>
<feature type="region of interest" description="Disordered" evidence="15">
    <location>
        <begin position="1282"/>
        <end position="1307"/>
    </location>
</feature>
<keyword evidence="4 12" id="KW-0245">EGF-like domain</keyword>
<dbReference type="GO" id="GO:0005604">
    <property type="term" value="C:basement membrane"/>
    <property type="evidence" value="ECO:0007669"/>
    <property type="project" value="UniProtKB-SubCell"/>
</dbReference>
<dbReference type="InterPro" id="IPR050778">
    <property type="entry name" value="Cueball_EGF_LRP_Nidogen"/>
</dbReference>
<name>A0A4U5U4J7_COLLU</name>
<feature type="repeat" description="LDL-receptor class B" evidence="13">
    <location>
        <begin position="1157"/>
        <end position="1201"/>
    </location>
</feature>
<dbReference type="Pfam" id="PF06119">
    <property type="entry name" value="NIDO"/>
    <property type="match status" value="1"/>
</dbReference>
<keyword evidence="11" id="KW-0325">Glycoprotein</keyword>
<dbReference type="SMART" id="SM00682">
    <property type="entry name" value="G2F"/>
    <property type="match status" value="1"/>
</dbReference>
<dbReference type="FunFam" id="2.120.10.30:FF:000241">
    <property type="entry name" value="Low-density lipoprotein receptor-related protein 6"/>
    <property type="match status" value="1"/>
</dbReference>
<evidence type="ECO:0000313" key="22">
    <source>
        <dbReference type="Proteomes" id="UP000298787"/>
    </source>
</evidence>
<dbReference type="FunFam" id="2.10.25.10:FF:000038">
    <property type="entry name" value="Fibrillin 2"/>
    <property type="match status" value="1"/>
</dbReference>
<evidence type="ECO:0000256" key="16">
    <source>
        <dbReference type="SAM" id="SignalP"/>
    </source>
</evidence>
<dbReference type="CDD" id="cd00255">
    <property type="entry name" value="nidG2"/>
    <property type="match status" value="1"/>
</dbReference>
<dbReference type="PROSITE" id="PS00010">
    <property type="entry name" value="ASX_HYDROXYL"/>
    <property type="match status" value="2"/>
</dbReference>